<dbReference type="InParanoid" id="A0A409WH97"/>
<name>A0A409WH97_9AGAR</name>
<dbReference type="Proteomes" id="UP000284706">
    <property type="component" value="Unassembled WGS sequence"/>
</dbReference>
<accession>A0A409WH97</accession>
<reference evidence="1 2" key="1">
    <citation type="journal article" date="2018" name="Evol. Lett.">
        <title>Horizontal gene cluster transfer increased hallucinogenic mushroom diversity.</title>
        <authorList>
            <person name="Reynolds H.T."/>
            <person name="Vijayakumar V."/>
            <person name="Gluck-Thaler E."/>
            <person name="Korotkin H.B."/>
            <person name="Matheny P.B."/>
            <person name="Slot J.C."/>
        </authorList>
    </citation>
    <scope>NUCLEOTIDE SEQUENCE [LARGE SCALE GENOMIC DNA]</scope>
    <source>
        <strain evidence="1 2">SRW20</strain>
    </source>
</reference>
<protein>
    <submittedName>
        <fullName evidence="1">Uncharacterized protein</fullName>
    </submittedName>
</protein>
<dbReference type="EMBL" id="NHYE01005071">
    <property type="protein sequence ID" value="PPQ77904.1"/>
    <property type="molecule type" value="Genomic_DNA"/>
</dbReference>
<sequence>MARQTTLQQTQIILKDTGDASLHRLPKICLPTPSSFLCHCACFPVSLLALAGLSITEAGGTTISSLTTSISEYCLRSLTRYLITIAHTNAAPTDTFKDLLSSLWLTRTPSLSRYYWRTFVENDVDTTAGVFAASLLSHPWLSLVYGCHLSLTSSSRNHYKLFSSAGCIAAQALPGLVTAFVAVQHKSTLADPLRLPGALGCSNLILGSDNS</sequence>
<organism evidence="1 2">
    <name type="scientific">Gymnopilus dilepis</name>
    <dbReference type="NCBI Taxonomy" id="231916"/>
    <lineage>
        <taxon>Eukaryota</taxon>
        <taxon>Fungi</taxon>
        <taxon>Dikarya</taxon>
        <taxon>Basidiomycota</taxon>
        <taxon>Agaricomycotina</taxon>
        <taxon>Agaricomycetes</taxon>
        <taxon>Agaricomycetidae</taxon>
        <taxon>Agaricales</taxon>
        <taxon>Agaricineae</taxon>
        <taxon>Hymenogastraceae</taxon>
        <taxon>Gymnopilus</taxon>
    </lineage>
</organism>
<comment type="caution">
    <text evidence="1">The sequence shown here is derived from an EMBL/GenBank/DDBJ whole genome shotgun (WGS) entry which is preliminary data.</text>
</comment>
<keyword evidence="2" id="KW-1185">Reference proteome</keyword>
<evidence type="ECO:0000313" key="1">
    <source>
        <dbReference type="EMBL" id="PPQ77904.1"/>
    </source>
</evidence>
<evidence type="ECO:0000313" key="2">
    <source>
        <dbReference type="Proteomes" id="UP000284706"/>
    </source>
</evidence>
<gene>
    <name evidence="1" type="ORF">CVT26_005174</name>
</gene>
<proteinExistence type="predicted"/>
<dbReference type="AlphaFoldDB" id="A0A409WH97"/>